<dbReference type="GO" id="GO:0000062">
    <property type="term" value="F:fatty-acyl-CoA binding"/>
    <property type="evidence" value="ECO:0007669"/>
    <property type="project" value="InterPro"/>
</dbReference>
<keyword evidence="1" id="KW-0446">Lipid-binding</keyword>
<dbReference type="InterPro" id="IPR014352">
    <property type="entry name" value="FERM/acyl-CoA-bd_prot_sf"/>
</dbReference>
<dbReference type="Pfam" id="PF00887">
    <property type="entry name" value="ACBP"/>
    <property type="match status" value="1"/>
</dbReference>
<evidence type="ECO:0000313" key="3">
    <source>
        <dbReference type="EMBL" id="SCW02827.1"/>
    </source>
</evidence>
<dbReference type="Proteomes" id="UP000190831">
    <property type="component" value="Chromosome F"/>
</dbReference>
<dbReference type="GO" id="GO:0006631">
    <property type="term" value="P:fatty acid metabolic process"/>
    <property type="evidence" value="ECO:0007669"/>
    <property type="project" value="TreeGrafter"/>
</dbReference>
<evidence type="ECO:0000256" key="1">
    <source>
        <dbReference type="ARBA" id="ARBA00023121"/>
    </source>
</evidence>
<dbReference type="AlphaFoldDB" id="A0A1G4MGH0"/>
<protein>
    <submittedName>
        <fullName evidence="3">LAFE_0F15148g1_1</fullName>
    </submittedName>
</protein>
<keyword evidence="4" id="KW-1185">Reference proteome</keyword>
<dbReference type="InterPro" id="IPR000582">
    <property type="entry name" value="Acyl-CoA-binding_protein"/>
</dbReference>
<accession>A0A1G4MGH0</accession>
<feature type="domain" description="ACB" evidence="2">
    <location>
        <begin position="6"/>
        <end position="106"/>
    </location>
</feature>
<dbReference type="OrthoDB" id="346910at2759"/>
<dbReference type="STRING" id="4955.A0A1G4MGH0"/>
<name>A0A1G4MGH0_LACFM</name>
<dbReference type="PANTHER" id="PTHR23310">
    <property type="entry name" value="ACYL-COA-BINDING PROTEIN, ACBP"/>
    <property type="match status" value="1"/>
</dbReference>
<dbReference type="InterPro" id="IPR035984">
    <property type="entry name" value="Acyl-CoA-binding_sf"/>
</dbReference>
<reference evidence="4" key="1">
    <citation type="submission" date="2016-03" db="EMBL/GenBank/DDBJ databases">
        <authorList>
            <person name="Devillers H."/>
        </authorList>
    </citation>
    <scope>NUCLEOTIDE SEQUENCE [LARGE SCALE GENOMIC DNA]</scope>
</reference>
<dbReference type="EMBL" id="LT598490">
    <property type="protein sequence ID" value="SCW02827.1"/>
    <property type="molecule type" value="Genomic_DNA"/>
</dbReference>
<proteinExistence type="predicted"/>
<dbReference type="SUPFAM" id="SSF47027">
    <property type="entry name" value="Acyl-CoA binding protein"/>
    <property type="match status" value="1"/>
</dbReference>
<evidence type="ECO:0000259" key="2">
    <source>
        <dbReference type="PROSITE" id="PS51228"/>
    </source>
</evidence>
<organism evidence="3 4">
    <name type="scientific">Lachancea fermentati</name>
    <name type="common">Zygosaccharomyces fermentati</name>
    <dbReference type="NCBI Taxonomy" id="4955"/>
    <lineage>
        <taxon>Eukaryota</taxon>
        <taxon>Fungi</taxon>
        <taxon>Dikarya</taxon>
        <taxon>Ascomycota</taxon>
        <taxon>Saccharomycotina</taxon>
        <taxon>Saccharomycetes</taxon>
        <taxon>Saccharomycetales</taxon>
        <taxon>Saccharomycetaceae</taxon>
        <taxon>Lachancea</taxon>
    </lineage>
</organism>
<gene>
    <name evidence="3" type="ORF">LAFE_0F15148G</name>
</gene>
<dbReference type="PROSITE" id="PS51228">
    <property type="entry name" value="ACB_2"/>
    <property type="match status" value="1"/>
</dbReference>
<evidence type="ECO:0000313" key="4">
    <source>
        <dbReference type="Proteomes" id="UP000190831"/>
    </source>
</evidence>
<dbReference type="PANTHER" id="PTHR23310:SF133">
    <property type="entry name" value="COA BINDING PROTEIN, PUTATIVE (AFU_ORTHOLOGUE AFUA_1G12300)-RELATED"/>
    <property type="match status" value="1"/>
</dbReference>
<sequence length="290" mass="32539">MSSDSIDQVFEKAISTIHTLSSLKGFNSLPRPPAHIRIELYALYKQSTEGDVESVLTQPAGDPHSPDYNVALRKWDAWKTKEGLSKTEAKKEYIQLLITTMKSYAMGTIAARELLADLEFLWWQVTNDPTEIVDESSSMMMAIQDELQDAKSLRLRKEIYETLSSLNEIKPRALQNGVPEHRKADKSGSARQDTIKALLAIAVSIIKWALLFVKRVVLSSIVMLGVLAAAKNYGHVSTLSLDFHTRSSVDEKPKGATSMLTRFLGPLWFSIRIINKYGGLKIKRITMNIE</sequence>
<dbReference type="Gene3D" id="1.20.80.10">
    <property type="match status" value="1"/>
</dbReference>